<sequence>MSQDVQVTRGQYVESNHEIHAAVVDGAGRLLYYVGDPRRLTFPRSSMKPFQTVPLIESGAADAFGYGDAEISLSCASHSGEPIHRNTVLDVLSRANLSEDDLQCGTHIPRDGASYRELIREGRELTPVFSNCSGKHSGMLLTAVHLHEDISTYREIDHPHQRRILSVISDVCGLPEDEIGIGVDGCGVPVHRLPLYHVALGFARLAKPEGAVSPKRAEALNRVRRGMTSRPEMVAGRDRFDTDLMRVFGGELVSKVGAEGVQCIGAADRGIGIAIKVEDGSERATSVAAMEVLKQLGIGTPEQYAELAEYVHAPVLNARRERIGEIKPNFTLLPSAE</sequence>
<dbReference type="RefSeq" id="WP_166274101.1">
    <property type="nucleotide sequence ID" value="NZ_JAAFGS010000003.1"/>
</dbReference>
<dbReference type="Proteomes" id="UP000800303">
    <property type="component" value="Unassembled WGS sequence"/>
</dbReference>
<organism evidence="1 2">
    <name type="scientific">Saccharibacillus alkalitolerans</name>
    <dbReference type="NCBI Taxonomy" id="2705290"/>
    <lineage>
        <taxon>Bacteria</taxon>
        <taxon>Bacillati</taxon>
        <taxon>Bacillota</taxon>
        <taxon>Bacilli</taxon>
        <taxon>Bacillales</taxon>
        <taxon>Paenibacillaceae</taxon>
        <taxon>Saccharibacillus</taxon>
    </lineage>
</organism>
<dbReference type="Pfam" id="PF06089">
    <property type="entry name" value="Asparaginase_II"/>
    <property type="match status" value="1"/>
</dbReference>
<protein>
    <submittedName>
        <fullName evidence="1">Asparaginase</fullName>
    </submittedName>
</protein>
<gene>
    <name evidence="1" type="ORF">GYN08_10135</name>
</gene>
<comment type="caution">
    <text evidence="1">The sequence shown here is derived from an EMBL/GenBank/DDBJ whole genome shotgun (WGS) entry which is preliminary data.</text>
</comment>
<name>A0ABX0F3X6_9BACL</name>
<dbReference type="PANTHER" id="PTHR42110:SF1">
    <property type="entry name" value="L-ASPARAGINASE, PUTATIVE (AFU_ORTHOLOGUE AFUA_3G11890)-RELATED"/>
    <property type="match status" value="1"/>
</dbReference>
<dbReference type="PANTHER" id="PTHR42110">
    <property type="entry name" value="L-ASPARAGINASE, PUTATIVE (AFU_ORTHOLOGUE AFUA_3G11890)-RELATED"/>
    <property type="match status" value="1"/>
</dbReference>
<dbReference type="InterPro" id="IPR010349">
    <property type="entry name" value="Asparaginase_II"/>
</dbReference>
<proteinExistence type="predicted"/>
<evidence type="ECO:0000313" key="1">
    <source>
        <dbReference type="EMBL" id="NGZ75683.1"/>
    </source>
</evidence>
<evidence type="ECO:0000313" key="2">
    <source>
        <dbReference type="Proteomes" id="UP000800303"/>
    </source>
</evidence>
<reference evidence="1 2" key="1">
    <citation type="submission" date="2020-01" db="EMBL/GenBank/DDBJ databases">
        <title>Polyphasic characterisation and genomic insights into a novel alkali tolerant bacterium VR-M41.</title>
        <authorList>
            <person name="Vemuluri V.R."/>
        </authorList>
    </citation>
    <scope>NUCLEOTIDE SEQUENCE [LARGE SCALE GENOMIC DNA]</scope>
    <source>
        <strain evidence="1 2">VR-M41</strain>
    </source>
</reference>
<dbReference type="EMBL" id="JAAFGS010000003">
    <property type="protein sequence ID" value="NGZ75683.1"/>
    <property type="molecule type" value="Genomic_DNA"/>
</dbReference>
<accession>A0ABX0F3X6</accession>
<keyword evidence="2" id="KW-1185">Reference proteome</keyword>